<reference evidence="1 2" key="1">
    <citation type="journal article" date="2014" name="Am. J. Bot.">
        <title>Genome assembly and annotation for red clover (Trifolium pratense; Fabaceae).</title>
        <authorList>
            <person name="Istvanek J."/>
            <person name="Jaros M."/>
            <person name="Krenek A."/>
            <person name="Repkova J."/>
        </authorList>
    </citation>
    <scope>NUCLEOTIDE SEQUENCE [LARGE SCALE GENOMIC DNA]</scope>
    <source>
        <strain evidence="2">cv. Tatra</strain>
        <tissue evidence="1">Young leaves</tissue>
    </source>
</reference>
<sequence length="75" mass="8624">MPKKHIITNLFQDFETAGLCSTWVVYFSYRDAKDEEGGYLLPIAEEPPVEKVVIGDNNDELKKEVCSLFRTKINE</sequence>
<name>A0A2K3N2S7_TRIPR</name>
<evidence type="ECO:0000313" key="2">
    <source>
        <dbReference type="Proteomes" id="UP000236291"/>
    </source>
</evidence>
<proteinExistence type="predicted"/>
<accession>A0A2K3N2S7</accession>
<dbReference type="Proteomes" id="UP000236291">
    <property type="component" value="Unassembled WGS sequence"/>
</dbReference>
<comment type="caution">
    <text evidence="1">The sequence shown here is derived from an EMBL/GenBank/DDBJ whole genome shotgun (WGS) entry which is preliminary data.</text>
</comment>
<reference evidence="1 2" key="2">
    <citation type="journal article" date="2017" name="Front. Plant Sci.">
        <title>Gene Classification and Mining of Molecular Markers Useful in Red Clover (Trifolium pratense) Breeding.</title>
        <authorList>
            <person name="Istvanek J."/>
            <person name="Dluhosova J."/>
            <person name="Dluhos P."/>
            <person name="Patkova L."/>
            <person name="Nedelnik J."/>
            <person name="Repkova J."/>
        </authorList>
    </citation>
    <scope>NUCLEOTIDE SEQUENCE [LARGE SCALE GENOMIC DNA]</scope>
    <source>
        <strain evidence="2">cv. Tatra</strain>
        <tissue evidence="1">Young leaves</tissue>
    </source>
</reference>
<dbReference type="EMBL" id="ASHM01015468">
    <property type="protein sequence ID" value="PNX97361.1"/>
    <property type="molecule type" value="Genomic_DNA"/>
</dbReference>
<evidence type="ECO:0000313" key="1">
    <source>
        <dbReference type="EMBL" id="PNX97361.1"/>
    </source>
</evidence>
<gene>
    <name evidence="1" type="ORF">L195_g020589</name>
</gene>
<organism evidence="1 2">
    <name type="scientific">Trifolium pratense</name>
    <name type="common">Red clover</name>
    <dbReference type="NCBI Taxonomy" id="57577"/>
    <lineage>
        <taxon>Eukaryota</taxon>
        <taxon>Viridiplantae</taxon>
        <taxon>Streptophyta</taxon>
        <taxon>Embryophyta</taxon>
        <taxon>Tracheophyta</taxon>
        <taxon>Spermatophyta</taxon>
        <taxon>Magnoliopsida</taxon>
        <taxon>eudicotyledons</taxon>
        <taxon>Gunneridae</taxon>
        <taxon>Pentapetalae</taxon>
        <taxon>rosids</taxon>
        <taxon>fabids</taxon>
        <taxon>Fabales</taxon>
        <taxon>Fabaceae</taxon>
        <taxon>Papilionoideae</taxon>
        <taxon>50 kb inversion clade</taxon>
        <taxon>NPAAA clade</taxon>
        <taxon>Hologalegina</taxon>
        <taxon>IRL clade</taxon>
        <taxon>Trifolieae</taxon>
        <taxon>Trifolium</taxon>
    </lineage>
</organism>
<dbReference type="AlphaFoldDB" id="A0A2K3N2S7"/>
<protein>
    <submittedName>
        <fullName evidence="1">Uncharacterized protein</fullName>
    </submittedName>
</protein>